<evidence type="ECO:0000313" key="2">
    <source>
        <dbReference type="Proteomes" id="UP000821866"/>
    </source>
</evidence>
<accession>A0A9J6EPR6</accession>
<gene>
    <name evidence="1" type="ORF">HPB51_017919</name>
</gene>
<keyword evidence="2" id="KW-1185">Reference proteome</keyword>
<protein>
    <submittedName>
        <fullName evidence="1">Uncharacterized protein</fullName>
    </submittedName>
</protein>
<dbReference type="SUPFAM" id="SSF55486">
    <property type="entry name" value="Metalloproteases ('zincins'), catalytic domain"/>
    <property type="match status" value="1"/>
</dbReference>
<organism evidence="1 2">
    <name type="scientific">Rhipicephalus microplus</name>
    <name type="common">Cattle tick</name>
    <name type="synonym">Boophilus microplus</name>
    <dbReference type="NCBI Taxonomy" id="6941"/>
    <lineage>
        <taxon>Eukaryota</taxon>
        <taxon>Metazoa</taxon>
        <taxon>Ecdysozoa</taxon>
        <taxon>Arthropoda</taxon>
        <taxon>Chelicerata</taxon>
        <taxon>Arachnida</taxon>
        <taxon>Acari</taxon>
        <taxon>Parasitiformes</taxon>
        <taxon>Ixodida</taxon>
        <taxon>Ixodoidea</taxon>
        <taxon>Ixodidae</taxon>
        <taxon>Rhipicephalinae</taxon>
        <taxon>Rhipicephalus</taxon>
        <taxon>Boophilus</taxon>
    </lineage>
</organism>
<reference evidence="1" key="1">
    <citation type="journal article" date="2020" name="Cell">
        <title>Large-Scale Comparative Analyses of Tick Genomes Elucidate Their Genetic Diversity and Vector Capacities.</title>
        <authorList>
            <consortium name="Tick Genome and Microbiome Consortium (TIGMIC)"/>
            <person name="Jia N."/>
            <person name="Wang J."/>
            <person name="Shi W."/>
            <person name="Du L."/>
            <person name="Sun Y."/>
            <person name="Zhan W."/>
            <person name="Jiang J.F."/>
            <person name="Wang Q."/>
            <person name="Zhang B."/>
            <person name="Ji P."/>
            <person name="Bell-Sakyi L."/>
            <person name="Cui X.M."/>
            <person name="Yuan T.T."/>
            <person name="Jiang B.G."/>
            <person name="Yang W.F."/>
            <person name="Lam T.T."/>
            <person name="Chang Q.C."/>
            <person name="Ding S.J."/>
            <person name="Wang X.J."/>
            <person name="Zhu J.G."/>
            <person name="Ruan X.D."/>
            <person name="Zhao L."/>
            <person name="Wei J.T."/>
            <person name="Ye R.Z."/>
            <person name="Que T.C."/>
            <person name="Du C.H."/>
            <person name="Zhou Y.H."/>
            <person name="Cheng J.X."/>
            <person name="Dai P.F."/>
            <person name="Guo W.B."/>
            <person name="Han X.H."/>
            <person name="Huang E.J."/>
            <person name="Li L.F."/>
            <person name="Wei W."/>
            <person name="Gao Y.C."/>
            <person name="Liu J.Z."/>
            <person name="Shao H.Z."/>
            <person name="Wang X."/>
            <person name="Wang C.C."/>
            <person name="Yang T.C."/>
            <person name="Huo Q.B."/>
            <person name="Li W."/>
            <person name="Chen H.Y."/>
            <person name="Chen S.E."/>
            <person name="Zhou L.G."/>
            <person name="Ni X.B."/>
            <person name="Tian J.H."/>
            <person name="Sheng Y."/>
            <person name="Liu T."/>
            <person name="Pan Y.S."/>
            <person name="Xia L.Y."/>
            <person name="Li J."/>
            <person name="Zhao F."/>
            <person name="Cao W.C."/>
        </authorList>
    </citation>
    <scope>NUCLEOTIDE SEQUENCE</scope>
    <source>
        <strain evidence="1">Rmic-2018</strain>
    </source>
</reference>
<name>A0A9J6EPR6_RHIMP</name>
<dbReference type="Proteomes" id="UP000821866">
    <property type="component" value="Chromosome 11"/>
</dbReference>
<dbReference type="AlphaFoldDB" id="A0A9J6EPR6"/>
<sequence length="380" mass="42266">MFSQFDSVLCRSTRGDPHRITHVRFFPVRSFIIGLAKVVGVTADPSLVMTRMELYTKMKVAVVEGHQKQASFAKSRGVIQAQDLDFRGVGRNAFGDAVESKTPYSRSSRLFLTPILVAMLESVWRALSGNGQLFSWTSWHVADALVHFVEPAYTKAKQWFSTFRAAPNVYVGSPVFARYYNAMDVFFSKFPSPNTSGRHFLVQWAAAAQAWRTHPLPAGLYFDAMETALDVATNDTIIVPAILTRRPFFDQERLVAANVGTIGHLIAMTLAERYLLPNVSWPAACQSPPGSRDAADDSIASLLAYECSLEALVAMGGDKDQQLPRFGELSPERMLFISGCYKDCVFHRTASSRCPSSPTRLKAFRQAFWCDHLEPACVLT</sequence>
<dbReference type="EMBL" id="JABSTU010000003">
    <property type="protein sequence ID" value="KAH8036108.1"/>
    <property type="molecule type" value="Genomic_DNA"/>
</dbReference>
<proteinExistence type="predicted"/>
<reference evidence="1" key="2">
    <citation type="submission" date="2021-09" db="EMBL/GenBank/DDBJ databases">
        <authorList>
            <person name="Jia N."/>
            <person name="Wang J."/>
            <person name="Shi W."/>
            <person name="Du L."/>
            <person name="Sun Y."/>
            <person name="Zhan W."/>
            <person name="Jiang J."/>
            <person name="Wang Q."/>
            <person name="Zhang B."/>
            <person name="Ji P."/>
            <person name="Sakyi L.B."/>
            <person name="Cui X."/>
            <person name="Yuan T."/>
            <person name="Jiang B."/>
            <person name="Yang W."/>
            <person name="Lam T.T.-Y."/>
            <person name="Chang Q."/>
            <person name="Ding S."/>
            <person name="Wang X."/>
            <person name="Zhu J."/>
            <person name="Ruan X."/>
            <person name="Zhao L."/>
            <person name="Wei J."/>
            <person name="Que T."/>
            <person name="Du C."/>
            <person name="Cheng J."/>
            <person name="Dai P."/>
            <person name="Han X."/>
            <person name="Huang E."/>
            <person name="Gao Y."/>
            <person name="Liu J."/>
            <person name="Shao H."/>
            <person name="Ye R."/>
            <person name="Li L."/>
            <person name="Wei W."/>
            <person name="Wang X."/>
            <person name="Wang C."/>
            <person name="Huo Q."/>
            <person name="Li W."/>
            <person name="Guo W."/>
            <person name="Chen H."/>
            <person name="Chen S."/>
            <person name="Zhou L."/>
            <person name="Zhou L."/>
            <person name="Ni X."/>
            <person name="Tian J."/>
            <person name="Zhou Y."/>
            <person name="Sheng Y."/>
            <person name="Liu T."/>
            <person name="Pan Y."/>
            <person name="Xia L."/>
            <person name="Li J."/>
            <person name="Zhao F."/>
            <person name="Cao W."/>
        </authorList>
    </citation>
    <scope>NUCLEOTIDE SEQUENCE</scope>
    <source>
        <strain evidence="1">Rmic-2018</strain>
        <tissue evidence="1">Larvae</tissue>
    </source>
</reference>
<evidence type="ECO:0000313" key="1">
    <source>
        <dbReference type="EMBL" id="KAH8036108.1"/>
    </source>
</evidence>
<comment type="caution">
    <text evidence="1">The sequence shown here is derived from an EMBL/GenBank/DDBJ whole genome shotgun (WGS) entry which is preliminary data.</text>
</comment>